<dbReference type="InterPro" id="IPR035992">
    <property type="entry name" value="Ricin_B-like_lectins"/>
</dbReference>
<dbReference type="AlphaFoldDB" id="A0A6S7I877"/>
<dbReference type="InterPro" id="IPR028988">
    <property type="entry name" value="CEL-III_C_sf"/>
</dbReference>
<dbReference type="OrthoDB" id="9895617at2759"/>
<dbReference type="SMART" id="SM00458">
    <property type="entry name" value="RICIN"/>
    <property type="match status" value="1"/>
</dbReference>
<dbReference type="SUPFAM" id="SSF50370">
    <property type="entry name" value="Ricin B-like lectins"/>
    <property type="match status" value="1"/>
</dbReference>
<protein>
    <submittedName>
        <fullName evidence="1">Uncharacterized protein</fullName>
    </submittedName>
</protein>
<gene>
    <name evidence="1" type="ORF">PACLA_8A041128</name>
</gene>
<dbReference type="EMBL" id="CACRXK020007727">
    <property type="protein sequence ID" value="CAB4013033.1"/>
    <property type="molecule type" value="Genomic_DNA"/>
</dbReference>
<dbReference type="Proteomes" id="UP001152795">
    <property type="component" value="Unassembled WGS sequence"/>
</dbReference>
<dbReference type="Gene3D" id="3.30.1750.10">
    <property type="entry name" value="Hemolytic lectin CEL-III, C-terminal domain"/>
    <property type="match status" value="1"/>
</dbReference>
<dbReference type="Pfam" id="PF00652">
    <property type="entry name" value="Ricin_B_lectin"/>
    <property type="match status" value="1"/>
</dbReference>
<comment type="caution">
    <text evidence="1">The sequence shown here is derived from an EMBL/GenBank/DDBJ whole genome shotgun (WGS) entry which is preliminary data.</text>
</comment>
<dbReference type="Gene3D" id="2.80.10.50">
    <property type="match status" value="1"/>
</dbReference>
<evidence type="ECO:0000313" key="1">
    <source>
        <dbReference type="EMBL" id="CAB4013033.1"/>
    </source>
</evidence>
<keyword evidence="2" id="KW-1185">Reference proteome</keyword>
<dbReference type="InterPro" id="IPR000772">
    <property type="entry name" value="Ricin_B_lectin"/>
</dbReference>
<organism evidence="1 2">
    <name type="scientific">Paramuricea clavata</name>
    <name type="common">Red gorgonian</name>
    <name type="synonym">Violescent sea-whip</name>
    <dbReference type="NCBI Taxonomy" id="317549"/>
    <lineage>
        <taxon>Eukaryota</taxon>
        <taxon>Metazoa</taxon>
        <taxon>Cnidaria</taxon>
        <taxon>Anthozoa</taxon>
        <taxon>Octocorallia</taxon>
        <taxon>Malacalcyonacea</taxon>
        <taxon>Plexauridae</taxon>
        <taxon>Paramuricea</taxon>
    </lineage>
</organism>
<sequence length="396" mass="44299">MARYEIRNLLITVLHQEQQEREMLNRQHEKCTRVCLITKSGDLENQKPFSTLLELNRKQKKSLTWNLGSVSTSRVLMAQGQLVSHGRLQVQESGLCLDVQSGSSGPRLGDNVRIYECENSADQYFGFYENGEIVNEKSKMCLNVAGFDGKGNIDMHACDYFDDQNWLRPVQYCDGDYCSFVNKKSGHCLNVHGTAAGSNKDVYSHSCTGERDQRFKFVTGTWVTPTTSWSLVGCNENGEITQSISNSIGYSTSVSESTAIEIGAEIEAGCSFGSVTVSTTVSQSLSMEWSESQEKSEAISFTCQFYDNGKPFKGGCMWQVKLTTEQTTNADDELEWKPQIVRCTNKNTAPTCPPFVSCQDEACTMCEGTVFGKNKRKHHAKRSFWKKMSKTHKSSS</sequence>
<name>A0A6S7I877_PARCT</name>
<accession>A0A6S7I877</accession>
<dbReference type="SUPFAM" id="SSF111265">
    <property type="entry name" value="Hemolytic lectin CEL-III, C-terminal domain"/>
    <property type="match status" value="1"/>
</dbReference>
<reference evidence="1" key="1">
    <citation type="submission" date="2020-04" db="EMBL/GenBank/DDBJ databases">
        <authorList>
            <person name="Alioto T."/>
            <person name="Alioto T."/>
            <person name="Gomez Garrido J."/>
        </authorList>
    </citation>
    <scope>NUCLEOTIDE SEQUENCE</scope>
    <source>
        <strain evidence="1">A484AB</strain>
    </source>
</reference>
<proteinExistence type="predicted"/>
<evidence type="ECO:0000313" key="2">
    <source>
        <dbReference type="Proteomes" id="UP001152795"/>
    </source>
</evidence>
<dbReference type="PROSITE" id="PS50231">
    <property type="entry name" value="RICIN_B_LECTIN"/>
    <property type="match status" value="1"/>
</dbReference>